<accession>A0ABU1QPZ9</accession>
<comment type="caution">
    <text evidence="2">The sequence shown here is derived from an EMBL/GenBank/DDBJ whole genome shotgun (WGS) entry which is preliminary data.</text>
</comment>
<evidence type="ECO:0000256" key="1">
    <source>
        <dbReference type="SAM" id="SignalP"/>
    </source>
</evidence>
<evidence type="ECO:0000313" key="3">
    <source>
        <dbReference type="Proteomes" id="UP001264980"/>
    </source>
</evidence>
<reference evidence="2 3" key="1">
    <citation type="submission" date="2023-07" db="EMBL/GenBank/DDBJ databases">
        <title>Sorghum-associated microbial communities from plants grown in Nebraska, USA.</title>
        <authorList>
            <person name="Schachtman D."/>
        </authorList>
    </citation>
    <scope>NUCLEOTIDE SEQUENCE [LARGE SCALE GENOMIC DNA]</scope>
    <source>
        <strain evidence="2 3">BE57</strain>
    </source>
</reference>
<evidence type="ECO:0000313" key="2">
    <source>
        <dbReference type="EMBL" id="MDR6803226.1"/>
    </source>
</evidence>
<feature type="chain" id="PRO_5046706981" evidence="1">
    <location>
        <begin position="23"/>
        <end position="343"/>
    </location>
</feature>
<name>A0ABU1QPZ9_9BACT</name>
<organism evidence="2 3">
    <name type="scientific">Dyadobacter fermentans</name>
    <dbReference type="NCBI Taxonomy" id="94254"/>
    <lineage>
        <taxon>Bacteria</taxon>
        <taxon>Pseudomonadati</taxon>
        <taxon>Bacteroidota</taxon>
        <taxon>Cytophagia</taxon>
        <taxon>Cytophagales</taxon>
        <taxon>Spirosomataceae</taxon>
        <taxon>Dyadobacter</taxon>
    </lineage>
</organism>
<dbReference type="RefSeq" id="WP_309980727.1">
    <property type="nucleotide sequence ID" value="NZ_JAVDTI010000001.1"/>
</dbReference>
<protein>
    <submittedName>
        <fullName evidence="2">Uncharacterized protein</fullName>
    </submittedName>
</protein>
<dbReference type="EMBL" id="JAVDTI010000001">
    <property type="protein sequence ID" value="MDR6803226.1"/>
    <property type="molecule type" value="Genomic_DNA"/>
</dbReference>
<keyword evidence="3" id="KW-1185">Reference proteome</keyword>
<dbReference type="Proteomes" id="UP001264980">
    <property type="component" value="Unassembled WGS sequence"/>
</dbReference>
<proteinExistence type="predicted"/>
<keyword evidence="1" id="KW-0732">Signal</keyword>
<sequence length="343" mass="39584">MKPLLRLSFVIALLCYVDAAFGQEITDVRWVSRDTTVGTVQVVGYWKKGEKKKFRAYKLDKVFKDDSLISEKKVLDAIMQFEVTDSTANSYDLVFAMLENKQMKTNKAISELPLEQLDIRDEDLALRYTTDANGMLKSYTNRVELEGKLDQIMKMVRQKQMDALKDKSEGERKLITAVGEKIASGKVLFSTMYETFVSQFHNLHGYATGINDTLNYRESVIHPATNKPISFDCYLYLSAIDTMGVAQFDIEKFADMKDFVKDYAAFLQTTREVSGLKRDKKFEQEATTVDMQMETYVTMVVDTESGWPTYMKLTRAISTKEPKNKETDYRYEVWELDSDLEDR</sequence>
<feature type="signal peptide" evidence="1">
    <location>
        <begin position="1"/>
        <end position="22"/>
    </location>
</feature>
<gene>
    <name evidence="2" type="ORF">J2W84_000263</name>
</gene>